<dbReference type="EMBL" id="MHLA01000013">
    <property type="protein sequence ID" value="OGY99805.1"/>
    <property type="molecule type" value="Genomic_DNA"/>
</dbReference>
<comment type="caution">
    <text evidence="1">The sequence shown here is derived from an EMBL/GenBank/DDBJ whole genome shotgun (WGS) entry which is preliminary data.</text>
</comment>
<dbReference type="AlphaFoldDB" id="A0A1G2CEK3"/>
<organism evidence="1 2">
    <name type="scientific">Candidatus Liptonbacteria bacterium RIFCSPLOWO2_01_FULL_52_25</name>
    <dbReference type="NCBI Taxonomy" id="1798650"/>
    <lineage>
        <taxon>Bacteria</taxon>
        <taxon>Candidatus Liptoniibacteriota</taxon>
    </lineage>
</organism>
<evidence type="ECO:0008006" key="3">
    <source>
        <dbReference type="Google" id="ProtNLM"/>
    </source>
</evidence>
<sequence length="92" mass="10203">MAKAVINIKANREIKESAQKLADELGLSLSDVLNASLRNFIRTREVKFSAIPEMTMELERLLGGVERDIGAKKNLSQALRGKADVVRHLDSL</sequence>
<dbReference type="Proteomes" id="UP000178880">
    <property type="component" value="Unassembled WGS sequence"/>
</dbReference>
<dbReference type="GO" id="GO:0006355">
    <property type="term" value="P:regulation of DNA-templated transcription"/>
    <property type="evidence" value="ECO:0007669"/>
    <property type="project" value="InterPro"/>
</dbReference>
<dbReference type="Gene3D" id="1.10.1220.10">
    <property type="entry name" value="Met repressor-like"/>
    <property type="match status" value="1"/>
</dbReference>
<accession>A0A1G2CEK3</accession>
<name>A0A1G2CEK3_9BACT</name>
<dbReference type="STRING" id="1798650.A2945_02305"/>
<reference evidence="1 2" key="1">
    <citation type="journal article" date="2016" name="Nat. Commun.">
        <title>Thousands of microbial genomes shed light on interconnected biogeochemical processes in an aquifer system.</title>
        <authorList>
            <person name="Anantharaman K."/>
            <person name="Brown C.T."/>
            <person name="Hug L.A."/>
            <person name="Sharon I."/>
            <person name="Castelle C.J."/>
            <person name="Probst A.J."/>
            <person name="Thomas B.C."/>
            <person name="Singh A."/>
            <person name="Wilkins M.J."/>
            <person name="Karaoz U."/>
            <person name="Brodie E.L."/>
            <person name="Williams K.H."/>
            <person name="Hubbard S.S."/>
            <person name="Banfield J.F."/>
        </authorList>
    </citation>
    <scope>NUCLEOTIDE SEQUENCE [LARGE SCALE GENOMIC DNA]</scope>
</reference>
<protein>
    <recommendedName>
        <fullName evidence="3">Damage-inducible protein J</fullName>
    </recommendedName>
</protein>
<proteinExistence type="predicted"/>
<evidence type="ECO:0000313" key="1">
    <source>
        <dbReference type="EMBL" id="OGY99805.1"/>
    </source>
</evidence>
<dbReference type="InterPro" id="IPR013321">
    <property type="entry name" value="Arc_rbn_hlx_hlx"/>
</dbReference>
<gene>
    <name evidence="1" type="ORF">A2945_02305</name>
</gene>
<evidence type="ECO:0000313" key="2">
    <source>
        <dbReference type="Proteomes" id="UP000178880"/>
    </source>
</evidence>